<dbReference type="GO" id="GO:0043565">
    <property type="term" value="F:sequence-specific DNA binding"/>
    <property type="evidence" value="ECO:0007669"/>
    <property type="project" value="TreeGrafter"/>
</dbReference>
<comment type="similarity">
    <text evidence="3">Belongs to the maelstrom family.</text>
</comment>
<evidence type="ECO:0000256" key="3">
    <source>
        <dbReference type="ARBA" id="ARBA00007057"/>
    </source>
</evidence>
<dbReference type="PANTHER" id="PTHR21358:SF4">
    <property type="entry name" value="PROTEIN MAELSTROM HOMOLOG"/>
    <property type="match status" value="1"/>
</dbReference>
<proteinExistence type="inferred from homology"/>
<keyword evidence="5" id="KW-0963">Cytoplasm</keyword>
<evidence type="ECO:0000256" key="5">
    <source>
        <dbReference type="ARBA" id="ARBA00022490"/>
    </source>
</evidence>
<dbReference type="Proteomes" id="UP000694846">
    <property type="component" value="Unplaced"/>
</dbReference>
<dbReference type="SUPFAM" id="SSF47095">
    <property type="entry name" value="HMG-box"/>
    <property type="match status" value="1"/>
</dbReference>
<evidence type="ECO:0000259" key="12">
    <source>
        <dbReference type="PROSITE" id="PS50118"/>
    </source>
</evidence>
<keyword evidence="9 11" id="KW-0539">Nucleus</keyword>
<dbReference type="GO" id="GO:0034587">
    <property type="term" value="P:piRNA processing"/>
    <property type="evidence" value="ECO:0007669"/>
    <property type="project" value="TreeGrafter"/>
</dbReference>
<evidence type="ECO:0000256" key="4">
    <source>
        <dbReference type="ARBA" id="ARBA00022473"/>
    </source>
</evidence>
<evidence type="ECO:0000256" key="6">
    <source>
        <dbReference type="ARBA" id="ARBA00022782"/>
    </source>
</evidence>
<dbReference type="GO" id="GO:0007283">
    <property type="term" value="P:spermatogenesis"/>
    <property type="evidence" value="ECO:0007669"/>
    <property type="project" value="TreeGrafter"/>
</dbReference>
<dbReference type="GO" id="GO:0060964">
    <property type="term" value="P:regulation of miRNA-mediated gene silencing"/>
    <property type="evidence" value="ECO:0007669"/>
    <property type="project" value="InterPro"/>
</dbReference>
<keyword evidence="7 11" id="KW-0238">DNA-binding</keyword>
<dbReference type="GO" id="GO:0030154">
    <property type="term" value="P:cell differentiation"/>
    <property type="evidence" value="ECO:0007669"/>
    <property type="project" value="UniProtKB-KW"/>
</dbReference>
<dbReference type="InterPro" id="IPR024970">
    <property type="entry name" value="Maelstrom"/>
</dbReference>
<evidence type="ECO:0000256" key="11">
    <source>
        <dbReference type="PROSITE-ProRule" id="PRU00267"/>
    </source>
</evidence>
<evidence type="ECO:0000256" key="8">
    <source>
        <dbReference type="ARBA" id="ARBA00023158"/>
    </source>
</evidence>
<dbReference type="PANTHER" id="PTHR21358">
    <property type="entry name" value="PROTEIN MAELSTROM HOMOLOG"/>
    <property type="match status" value="1"/>
</dbReference>
<dbReference type="InterPro" id="IPR009071">
    <property type="entry name" value="HMG_box_dom"/>
</dbReference>
<dbReference type="PROSITE" id="PS50118">
    <property type="entry name" value="HMG_BOX_2"/>
    <property type="match status" value="1"/>
</dbReference>
<dbReference type="Pfam" id="PF13017">
    <property type="entry name" value="Maelstrom"/>
    <property type="match status" value="1"/>
</dbReference>
<sequence length="390" mass="45278">MSPKKNAFFAFVTEYQKEQMIDQNISFSFQQLADKLTPIWNSMSDNEKNKYKIFADKLNSKRKEKKNPEQIITLHNNSSDYWKMKEYLENMFESISEEELLNTKFILLHVNCHAHEAEKYYFPAEIAALKFNLSKGVLHTYHQIVGLANNYPRGFAGGMREYSDKFHQIDCWDKNHPENYKKILSDFINFLKDEEISDLNDSTLDLPCMFTVETEIGLDMMKTKNSLERLYQTVFPEHDLLNYKSIFKIGSVERLLFEITKKTKMNLDSRSIITGLTTHDILKTGLYGYGLGCTYHEGRNIAFQCSKARVLQWMSNICKYVGEFIGLQLIPGRHIAVQLKDGSRMIVENEDTPLSKADLRMNSIRSLSDQINPMNSFLQNEPSTSLLVNI</sequence>
<dbReference type="GO" id="GO:0007140">
    <property type="term" value="P:male meiotic nuclear division"/>
    <property type="evidence" value="ECO:0007669"/>
    <property type="project" value="TreeGrafter"/>
</dbReference>
<evidence type="ECO:0000256" key="10">
    <source>
        <dbReference type="ARBA" id="ARBA00023254"/>
    </source>
</evidence>
<feature type="DNA-binding region" description="HMG box" evidence="11">
    <location>
        <begin position="1"/>
        <end position="70"/>
    </location>
</feature>
<organism evidence="13 14">
    <name type="scientific">Sipha flava</name>
    <name type="common">yellow sugarcane aphid</name>
    <dbReference type="NCBI Taxonomy" id="143950"/>
    <lineage>
        <taxon>Eukaryota</taxon>
        <taxon>Metazoa</taxon>
        <taxon>Ecdysozoa</taxon>
        <taxon>Arthropoda</taxon>
        <taxon>Hexapoda</taxon>
        <taxon>Insecta</taxon>
        <taxon>Pterygota</taxon>
        <taxon>Neoptera</taxon>
        <taxon>Paraneoptera</taxon>
        <taxon>Hemiptera</taxon>
        <taxon>Sternorrhyncha</taxon>
        <taxon>Aphidomorpha</taxon>
        <taxon>Aphidoidea</taxon>
        <taxon>Aphididae</taxon>
        <taxon>Sipha</taxon>
    </lineage>
</organism>
<feature type="domain" description="HMG box" evidence="12">
    <location>
        <begin position="1"/>
        <end position="70"/>
    </location>
</feature>
<evidence type="ECO:0000256" key="2">
    <source>
        <dbReference type="ARBA" id="ARBA00004496"/>
    </source>
</evidence>
<name>A0A8B8GA43_9HEMI</name>
<evidence type="ECO:0000313" key="14">
    <source>
        <dbReference type="RefSeq" id="XP_025419630.1"/>
    </source>
</evidence>
<dbReference type="GO" id="GO:0045892">
    <property type="term" value="P:negative regulation of DNA-templated transcription"/>
    <property type="evidence" value="ECO:0007669"/>
    <property type="project" value="TreeGrafter"/>
</dbReference>
<dbReference type="AlphaFoldDB" id="A0A8B8GA43"/>
<dbReference type="GO" id="GO:0005634">
    <property type="term" value="C:nucleus"/>
    <property type="evidence" value="ECO:0007669"/>
    <property type="project" value="UniProtKB-SubCell"/>
</dbReference>
<keyword evidence="13" id="KW-1185">Reference proteome</keyword>
<keyword evidence="6" id="KW-0221">Differentiation</keyword>
<keyword evidence="10" id="KW-0469">Meiosis</keyword>
<evidence type="ECO:0000256" key="1">
    <source>
        <dbReference type="ARBA" id="ARBA00004123"/>
    </source>
</evidence>
<reference evidence="14" key="1">
    <citation type="submission" date="2025-08" db="UniProtKB">
        <authorList>
            <consortium name="RefSeq"/>
        </authorList>
    </citation>
    <scope>IDENTIFICATION</scope>
    <source>
        <tissue evidence="14">Whole body</tissue>
    </source>
</reference>
<dbReference type="InterPro" id="IPR036910">
    <property type="entry name" value="HMG_box_dom_sf"/>
</dbReference>
<protein>
    <submittedName>
        <fullName evidence="14">Protein maelstrom 2-like isoform X1</fullName>
    </submittedName>
</protein>
<keyword evidence="8" id="KW-0943">RNA-mediated gene silencing</keyword>
<evidence type="ECO:0000256" key="9">
    <source>
        <dbReference type="ARBA" id="ARBA00023242"/>
    </source>
</evidence>
<keyword evidence="4" id="KW-0217">Developmental protein</keyword>
<accession>A0A8B8GA43</accession>
<evidence type="ECO:0000256" key="7">
    <source>
        <dbReference type="ARBA" id="ARBA00023125"/>
    </source>
</evidence>
<dbReference type="GeneID" id="112689961"/>
<dbReference type="RefSeq" id="XP_025419630.1">
    <property type="nucleotide sequence ID" value="XM_025563845.1"/>
</dbReference>
<dbReference type="Gene3D" id="1.10.30.10">
    <property type="entry name" value="High mobility group box domain"/>
    <property type="match status" value="1"/>
</dbReference>
<evidence type="ECO:0000313" key="13">
    <source>
        <dbReference type="Proteomes" id="UP000694846"/>
    </source>
</evidence>
<comment type="subcellular location">
    <subcellularLocation>
        <location evidence="2">Cytoplasm</location>
    </subcellularLocation>
    <subcellularLocation>
        <location evidence="1">Nucleus</location>
    </subcellularLocation>
</comment>
<dbReference type="InterPro" id="IPR039259">
    <property type="entry name" value="Protein_maelstrom"/>
</dbReference>
<dbReference type="OrthoDB" id="24555at2759"/>
<dbReference type="GO" id="GO:0043186">
    <property type="term" value="C:P granule"/>
    <property type="evidence" value="ECO:0007669"/>
    <property type="project" value="TreeGrafter"/>
</dbReference>
<gene>
    <name evidence="14" type="primary">LOC112689961</name>
</gene>